<dbReference type="Gene3D" id="3.40.190.10">
    <property type="entry name" value="Periplasmic binding protein-like II"/>
    <property type="match status" value="2"/>
</dbReference>
<evidence type="ECO:0000256" key="2">
    <source>
        <dbReference type="SAM" id="SignalP"/>
    </source>
</evidence>
<evidence type="ECO:0000313" key="4">
    <source>
        <dbReference type="EMBL" id="MYN04631.1"/>
    </source>
</evidence>
<dbReference type="PANTHER" id="PTHR35936:SF6">
    <property type="entry name" value="AMINO ACID ABC TRANSPORTER SUBSTRATE-BINDING PAAT FAMILY PROTEIN"/>
    <property type="match status" value="1"/>
</dbReference>
<comment type="caution">
    <text evidence="4">The sequence shown here is derived from an EMBL/GenBank/DDBJ whole genome shotgun (WGS) entry which is preliminary data.</text>
</comment>
<keyword evidence="1 2" id="KW-0732">Signal</keyword>
<evidence type="ECO:0000256" key="1">
    <source>
        <dbReference type="ARBA" id="ARBA00022729"/>
    </source>
</evidence>
<organism evidence="4 5">
    <name type="scientific">Pseudoduganella guangdongensis</name>
    <dbReference type="NCBI Taxonomy" id="2692179"/>
    <lineage>
        <taxon>Bacteria</taxon>
        <taxon>Pseudomonadati</taxon>
        <taxon>Pseudomonadota</taxon>
        <taxon>Betaproteobacteria</taxon>
        <taxon>Burkholderiales</taxon>
        <taxon>Oxalobacteraceae</taxon>
        <taxon>Telluria group</taxon>
        <taxon>Pseudoduganella</taxon>
    </lineage>
</organism>
<dbReference type="PANTHER" id="PTHR35936">
    <property type="entry name" value="MEMBRANE-BOUND LYTIC MUREIN TRANSGLYCOSYLASE F"/>
    <property type="match status" value="1"/>
</dbReference>
<sequence length="299" mass="32884">MTTGPLAPLKMAHMMLALALPGCAAAGEVLHLHVMGQESLPPKWLMRQGQPAGLCPDILAAIARLEPRLHFHGLHDFRSVLVIEQGLRNGKLHVACALLDTPIRREIADPVAQPLYLSRQRLAAAADDDAVVNSLDDLARLKPLVNTSRGAAYIEHLRERGIAVDDSTGANLTNLKKILAGHGRFFYMNELTLRWLIREHGLQQQVKLMPAILKEDPLYLWVSKKAPPQALPLLAAAIRKLQESGELARIYGRWTGDSGLGPSPPPRINGPTALSGRRYRARSWQCRPGAPRWLARSAS</sequence>
<dbReference type="Proteomes" id="UP000448575">
    <property type="component" value="Unassembled WGS sequence"/>
</dbReference>
<evidence type="ECO:0000259" key="3">
    <source>
        <dbReference type="Pfam" id="PF00497"/>
    </source>
</evidence>
<accession>A0A6N9HLU0</accession>
<feature type="signal peptide" evidence="2">
    <location>
        <begin position="1"/>
        <end position="26"/>
    </location>
</feature>
<reference evidence="4 5" key="1">
    <citation type="submission" date="2019-12" db="EMBL/GenBank/DDBJ databases">
        <title>Novel species isolated from a subtropical stream in China.</title>
        <authorList>
            <person name="Lu H."/>
        </authorList>
    </citation>
    <scope>NUCLEOTIDE SEQUENCE [LARGE SCALE GENOMIC DNA]</scope>
    <source>
        <strain evidence="4 5">DS3</strain>
    </source>
</reference>
<dbReference type="RefSeq" id="WP_161027590.1">
    <property type="nucleotide sequence ID" value="NZ_WWCJ01000019.1"/>
</dbReference>
<dbReference type="Pfam" id="PF00497">
    <property type="entry name" value="SBP_bac_3"/>
    <property type="match status" value="1"/>
</dbReference>
<evidence type="ECO:0000313" key="5">
    <source>
        <dbReference type="Proteomes" id="UP000448575"/>
    </source>
</evidence>
<feature type="domain" description="Solute-binding protein family 3/N-terminal" evidence="3">
    <location>
        <begin position="33"/>
        <end position="256"/>
    </location>
</feature>
<dbReference type="EMBL" id="WWCJ01000019">
    <property type="protein sequence ID" value="MYN04631.1"/>
    <property type="molecule type" value="Genomic_DNA"/>
</dbReference>
<gene>
    <name evidence="4" type="ORF">GTP41_21285</name>
</gene>
<name>A0A6N9HLU0_9BURK</name>
<dbReference type="AlphaFoldDB" id="A0A6N9HLU0"/>
<feature type="chain" id="PRO_5026840719" evidence="2">
    <location>
        <begin position="27"/>
        <end position="299"/>
    </location>
</feature>
<keyword evidence="5" id="KW-1185">Reference proteome</keyword>
<dbReference type="InterPro" id="IPR001638">
    <property type="entry name" value="Solute-binding_3/MltF_N"/>
</dbReference>
<protein>
    <submittedName>
        <fullName evidence="4">Transporter substrate-binding domain-containing protein</fullName>
    </submittedName>
</protein>
<proteinExistence type="predicted"/>
<dbReference type="SUPFAM" id="SSF53850">
    <property type="entry name" value="Periplasmic binding protein-like II"/>
    <property type="match status" value="1"/>
</dbReference>